<dbReference type="InterPro" id="IPR013094">
    <property type="entry name" value="AB_hydrolase_3"/>
</dbReference>
<keyword evidence="4" id="KW-1185">Reference proteome</keyword>
<dbReference type="PANTHER" id="PTHR48081">
    <property type="entry name" value="AB HYDROLASE SUPERFAMILY PROTEIN C4A8.06C"/>
    <property type="match status" value="1"/>
</dbReference>
<accession>A0ABQ8FU04</accession>
<proteinExistence type="predicted"/>
<dbReference type="Proteomes" id="UP000774617">
    <property type="component" value="Unassembled WGS sequence"/>
</dbReference>
<evidence type="ECO:0000313" key="3">
    <source>
        <dbReference type="EMBL" id="KAH7026881.1"/>
    </source>
</evidence>
<dbReference type="InterPro" id="IPR029058">
    <property type="entry name" value="AB_hydrolase_fold"/>
</dbReference>
<comment type="caution">
    <text evidence="3">The sequence shown here is derived from an EMBL/GenBank/DDBJ whole genome shotgun (WGS) entry which is preliminary data.</text>
</comment>
<sequence>MPSKIPKTASRTTLVPSIQSFLTSHPDLHLGGTDPYPQERAHHLRVFGIHAISKDKIHPIGSVEFTAIRGPHGTIPIRILYPSSGETRKKEGKAGALVYFHGGGYTVGSVDEFENGLRLLAEEAGVQVYAVEYRLAPEHQFPVQLDEYSAVISALQSDFGSSRGVDPARVLGGGDSAGGNMTAAVTLRRRDEGLKNLRGQILCYPEARLPFDTPAATENNSGYYLECNGIFSFADHYLPRGTPPGYKYISPGMQTVEYLQGQPPAAVYTSGFDPLRDVGVEYASKLDEAGVKVQWRHYEGMTHGWLQMTAWSDEAISAVKDVAQDAHRFAYED</sequence>
<dbReference type="EMBL" id="JAGTJR010000054">
    <property type="protein sequence ID" value="KAH7026881.1"/>
    <property type="molecule type" value="Genomic_DNA"/>
</dbReference>
<organism evidence="3 4">
    <name type="scientific">Macrophomina phaseolina</name>
    <dbReference type="NCBI Taxonomy" id="35725"/>
    <lineage>
        <taxon>Eukaryota</taxon>
        <taxon>Fungi</taxon>
        <taxon>Dikarya</taxon>
        <taxon>Ascomycota</taxon>
        <taxon>Pezizomycotina</taxon>
        <taxon>Dothideomycetes</taxon>
        <taxon>Dothideomycetes incertae sedis</taxon>
        <taxon>Botryosphaeriales</taxon>
        <taxon>Botryosphaeriaceae</taxon>
        <taxon>Macrophomina</taxon>
    </lineage>
</organism>
<evidence type="ECO:0000259" key="2">
    <source>
        <dbReference type="Pfam" id="PF07859"/>
    </source>
</evidence>
<protein>
    <submittedName>
        <fullName evidence="3">Lipase/esterase</fullName>
    </submittedName>
</protein>
<dbReference type="InterPro" id="IPR050300">
    <property type="entry name" value="GDXG_lipolytic_enzyme"/>
</dbReference>
<gene>
    <name evidence="3" type="ORF">B0J12DRAFT_359756</name>
</gene>
<feature type="domain" description="Alpha/beta hydrolase fold-3" evidence="2">
    <location>
        <begin position="97"/>
        <end position="306"/>
    </location>
</feature>
<dbReference type="Pfam" id="PF07859">
    <property type="entry name" value="Abhydrolase_3"/>
    <property type="match status" value="1"/>
</dbReference>
<name>A0ABQ8FU04_9PEZI</name>
<dbReference type="PANTHER" id="PTHR48081:SF8">
    <property type="entry name" value="ALPHA_BETA HYDROLASE FOLD-3 DOMAIN-CONTAINING PROTEIN-RELATED"/>
    <property type="match status" value="1"/>
</dbReference>
<evidence type="ECO:0000256" key="1">
    <source>
        <dbReference type="ARBA" id="ARBA00022801"/>
    </source>
</evidence>
<dbReference type="Gene3D" id="3.40.50.1820">
    <property type="entry name" value="alpha/beta hydrolase"/>
    <property type="match status" value="1"/>
</dbReference>
<evidence type="ECO:0000313" key="4">
    <source>
        <dbReference type="Proteomes" id="UP000774617"/>
    </source>
</evidence>
<keyword evidence="1" id="KW-0378">Hydrolase</keyword>
<dbReference type="SUPFAM" id="SSF53474">
    <property type="entry name" value="alpha/beta-Hydrolases"/>
    <property type="match status" value="1"/>
</dbReference>
<reference evidence="3 4" key="1">
    <citation type="journal article" date="2021" name="Nat. Commun.">
        <title>Genetic determinants of endophytism in the Arabidopsis root mycobiome.</title>
        <authorList>
            <person name="Mesny F."/>
            <person name="Miyauchi S."/>
            <person name="Thiergart T."/>
            <person name="Pickel B."/>
            <person name="Atanasova L."/>
            <person name="Karlsson M."/>
            <person name="Huettel B."/>
            <person name="Barry K.W."/>
            <person name="Haridas S."/>
            <person name="Chen C."/>
            <person name="Bauer D."/>
            <person name="Andreopoulos W."/>
            <person name="Pangilinan J."/>
            <person name="LaButti K."/>
            <person name="Riley R."/>
            <person name="Lipzen A."/>
            <person name="Clum A."/>
            <person name="Drula E."/>
            <person name="Henrissat B."/>
            <person name="Kohler A."/>
            <person name="Grigoriev I.V."/>
            <person name="Martin F.M."/>
            <person name="Hacquard S."/>
        </authorList>
    </citation>
    <scope>NUCLEOTIDE SEQUENCE [LARGE SCALE GENOMIC DNA]</scope>
    <source>
        <strain evidence="3 4">MPI-SDFR-AT-0080</strain>
    </source>
</reference>